<sequence length="293" mass="31066">MSGPPDPAADLRPLHRAVLDTATEVVGRVRPEHLGLPTPCAAWDLGELVAHMTGQNLGFAAAARGQVTSAADFAPRPVGDAPGAGFAASAREVAAAFAAPGVLTRRFALPELGPDVTVRARRGIGFHFVDTVVHAWDVARSLGTTVSFPAEILTPALEIARAVPGGAARERPDAAFGPVRETPATAPAQRRPWTRFWLSSAAPPPGRTETGRTETGRSETGRTETIRTETGRTETIRTETGRTETIRTVPDQPEPDQPSPVGGHTPRFASRPPVRPSARQETSSTIFPRVRPS</sequence>
<protein>
    <submittedName>
        <fullName evidence="3">TIGR03086 family metal-binding protein</fullName>
    </submittedName>
</protein>
<feature type="domain" description="Mycothiol-dependent maleylpyruvate isomerase metal-binding" evidence="2">
    <location>
        <begin position="16"/>
        <end position="139"/>
    </location>
</feature>
<evidence type="ECO:0000256" key="1">
    <source>
        <dbReference type="SAM" id="MobiDB-lite"/>
    </source>
</evidence>
<evidence type="ECO:0000313" key="4">
    <source>
        <dbReference type="Proteomes" id="UP001348265"/>
    </source>
</evidence>
<dbReference type="InterPro" id="IPR017517">
    <property type="entry name" value="Maleyloyr_isom"/>
</dbReference>
<dbReference type="Gene3D" id="1.20.120.450">
    <property type="entry name" value="dinb family like domain"/>
    <property type="match status" value="1"/>
</dbReference>
<keyword evidence="4" id="KW-1185">Reference proteome</keyword>
<comment type="caution">
    <text evidence="3">The sequence shown here is derived from an EMBL/GenBank/DDBJ whole genome shotgun (WGS) entry which is preliminary data.</text>
</comment>
<dbReference type="InterPro" id="IPR017520">
    <property type="entry name" value="CHP03086"/>
</dbReference>
<reference evidence="3 4" key="1">
    <citation type="submission" date="2023-08" db="EMBL/GenBank/DDBJ databases">
        <authorList>
            <person name="Sharma P."/>
            <person name="Verma V."/>
            <person name="Mohan M.K."/>
            <person name="Dubey A.K."/>
        </authorList>
    </citation>
    <scope>NUCLEOTIDE SEQUENCE [LARGE SCALE GENOMIC DNA]</scope>
    <source>
        <strain evidence="3 4">ADP4</strain>
    </source>
</reference>
<dbReference type="InterPro" id="IPR034660">
    <property type="entry name" value="DinB/YfiT-like"/>
</dbReference>
<dbReference type="Proteomes" id="UP001348265">
    <property type="component" value="Unassembled WGS sequence"/>
</dbReference>
<proteinExistence type="predicted"/>
<dbReference type="NCBIfam" id="TIGR03086">
    <property type="entry name" value="TIGR03086 family metal-binding protein"/>
    <property type="match status" value="1"/>
</dbReference>
<feature type="region of interest" description="Disordered" evidence="1">
    <location>
        <begin position="169"/>
        <end position="293"/>
    </location>
</feature>
<dbReference type="Pfam" id="PF11716">
    <property type="entry name" value="MDMPI_N"/>
    <property type="match status" value="1"/>
</dbReference>
<evidence type="ECO:0000259" key="2">
    <source>
        <dbReference type="Pfam" id="PF11716"/>
    </source>
</evidence>
<organism evidence="3 4">
    <name type="scientific">Streptomyces chrestomyceticus</name>
    <dbReference type="NCBI Taxonomy" id="68185"/>
    <lineage>
        <taxon>Bacteria</taxon>
        <taxon>Bacillati</taxon>
        <taxon>Actinomycetota</taxon>
        <taxon>Actinomycetes</taxon>
        <taxon>Kitasatosporales</taxon>
        <taxon>Streptomycetaceae</taxon>
        <taxon>Streptomyces</taxon>
    </lineage>
</organism>
<dbReference type="NCBIfam" id="TIGR03083">
    <property type="entry name" value="maleylpyruvate isomerase family mycothiol-dependent enzyme"/>
    <property type="match status" value="1"/>
</dbReference>
<gene>
    <name evidence="3" type="ORF">RB636_01120</name>
</gene>
<name>A0ABU7WJY0_9ACTN</name>
<evidence type="ECO:0000313" key="3">
    <source>
        <dbReference type="EMBL" id="MEF3111811.1"/>
    </source>
</evidence>
<dbReference type="EMBL" id="JAVFKM010000001">
    <property type="protein sequence ID" value="MEF3111811.1"/>
    <property type="molecule type" value="Genomic_DNA"/>
</dbReference>
<dbReference type="InterPro" id="IPR024344">
    <property type="entry name" value="MDMPI_metal-binding"/>
</dbReference>
<feature type="compositionally biased region" description="Basic and acidic residues" evidence="1">
    <location>
        <begin position="209"/>
        <end position="245"/>
    </location>
</feature>
<dbReference type="RefSeq" id="WP_331784982.1">
    <property type="nucleotide sequence ID" value="NZ_JAVFKM010000001.1"/>
</dbReference>
<dbReference type="SUPFAM" id="SSF109854">
    <property type="entry name" value="DinB/YfiT-like putative metalloenzymes"/>
    <property type="match status" value="1"/>
</dbReference>
<accession>A0ABU7WJY0</accession>